<keyword evidence="1" id="KW-0812">Transmembrane</keyword>
<proteinExistence type="predicted"/>
<gene>
    <name evidence="3" type="ORF">SAMN06265348_106219</name>
</gene>
<evidence type="ECO:0000256" key="1">
    <source>
        <dbReference type="SAM" id="Phobius"/>
    </source>
</evidence>
<dbReference type="InterPro" id="IPR050855">
    <property type="entry name" value="NDM-1-like"/>
</dbReference>
<keyword evidence="4" id="KW-1185">Reference proteome</keyword>
<organism evidence="3 4">
    <name type="scientific">Pedobacter westerhofensis</name>
    <dbReference type="NCBI Taxonomy" id="425512"/>
    <lineage>
        <taxon>Bacteria</taxon>
        <taxon>Pseudomonadati</taxon>
        <taxon>Bacteroidota</taxon>
        <taxon>Sphingobacteriia</taxon>
        <taxon>Sphingobacteriales</taxon>
        <taxon>Sphingobacteriaceae</taxon>
        <taxon>Pedobacter</taxon>
    </lineage>
</organism>
<dbReference type="PANTHER" id="PTHR42951:SF17">
    <property type="entry name" value="METALLO-BETA-LACTAMASE DOMAIN-CONTAINING PROTEIN"/>
    <property type="match status" value="1"/>
</dbReference>
<accession>A0A521DV77</accession>
<dbReference type="Gene3D" id="3.60.15.10">
    <property type="entry name" value="Ribonuclease Z/Hydroxyacylglutathione hydrolase-like"/>
    <property type="match status" value="1"/>
</dbReference>
<dbReference type="RefSeq" id="WP_142528679.1">
    <property type="nucleotide sequence ID" value="NZ_CBCSJO010000006.1"/>
</dbReference>
<dbReference type="CDD" id="cd07721">
    <property type="entry name" value="yflN-like_MBL-fold"/>
    <property type="match status" value="1"/>
</dbReference>
<feature type="domain" description="Metallo-beta-lactamase" evidence="2">
    <location>
        <begin position="20"/>
        <end position="229"/>
    </location>
</feature>
<dbReference type="SUPFAM" id="SSF56281">
    <property type="entry name" value="Metallo-hydrolase/oxidoreductase"/>
    <property type="match status" value="1"/>
</dbReference>
<evidence type="ECO:0000313" key="4">
    <source>
        <dbReference type="Proteomes" id="UP000320300"/>
    </source>
</evidence>
<dbReference type="AlphaFoldDB" id="A0A521DV77"/>
<protein>
    <submittedName>
        <fullName evidence="3">Glyoxylase, beta-lactamase superfamily II</fullName>
    </submittedName>
</protein>
<dbReference type="Proteomes" id="UP000320300">
    <property type="component" value="Unassembled WGS sequence"/>
</dbReference>
<dbReference type="InterPro" id="IPR036866">
    <property type="entry name" value="RibonucZ/Hydroxyglut_hydro"/>
</dbReference>
<sequence length="306" mass="33169">MENKTYTQVAPGVWGMKIVFVNIYMVATAPGEWVLVDAGLKTGAEKIIKMAEELFGTDVPPSAIILTHGHFDHVGALKELLAKWPVKVYAHPLELPYLTGLSAYPPPDPTAGGGLMTAFSFIYPKGPINISGHVHPLTKDGTVPHMPEWDCIHTPGHSPGHVSLFRPEDKLLIAGDAFVNVKSESLLAVIAQKKELSGPPKYFTPNWLSAAMSVKKLRDLKPEIAATGHGPVIQGDELTQGLGDLANNFQELAMPDNGRYVHEPAKTNRKGVQYLPPARFNTALICTVFVLSAVAVFGLVNKIKSR</sequence>
<keyword evidence="1" id="KW-0472">Membrane</keyword>
<feature type="transmembrane region" description="Helical" evidence="1">
    <location>
        <begin position="280"/>
        <end position="300"/>
    </location>
</feature>
<name>A0A521DV77_9SPHI</name>
<dbReference type="Pfam" id="PF00753">
    <property type="entry name" value="Lactamase_B"/>
    <property type="match status" value="1"/>
</dbReference>
<reference evidence="3 4" key="1">
    <citation type="submission" date="2017-05" db="EMBL/GenBank/DDBJ databases">
        <authorList>
            <person name="Varghese N."/>
            <person name="Submissions S."/>
        </authorList>
    </citation>
    <scope>NUCLEOTIDE SEQUENCE [LARGE SCALE GENOMIC DNA]</scope>
    <source>
        <strain evidence="3 4">DSM 19036</strain>
    </source>
</reference>
<evidence type="ECO:0000313" key="3">
    <source>
        <dbReference type="EMBL" id="SMO75482.1"/>
    </source>
</evidence>
<dbReference type="InterPro" id="IPR001279">
    <property type="entry name" value="Metallo-B-lactamas"/>
</dbReference>
<dbReference type="EMBL" id="FXTN01000006">
    <property type="protein sequence ID" value="SMO75482.1"/>
    <property type="molecule type" value="Genomic_DNA"/>
</dbReference>
<evidence type="ECO:0000259" key="2">
    <source>
        <dbReference type="SMART" id="SM00849"/>
    </source>
</evidence>
<dbReference type="PANTHER" id="PTHR42951">
    <property type="entry name" value="METALLO-BETA-LACTAMASE DOMAIN-CONTAINING"/>
    <property type="match status" value="1"/>
</dbReference>
<dbReference type="SMART" id="SM00849">
    <property type="entry name" value="Lactamase_B"/>
    <property type="match status" value="1"/>
</dbReference>
<dbReference type="OrthoDB" id="9802248at2"/>
<keyword evidence="1" id="KW-1133">Transmembrane helix</keyword>